<dbReference type="InterPro" id="IPR006140">
    <property type="entry name" value="D-isomer_DH_NAD-bd"/>
</dbReference>
<dbReference type="Proteomes" id="UP001375743">
    <property type="component" value="Unassembled WGS sequence"/>
</dbReference>
<feature type="domain" description="D-isomer specific 2-hydroxyacid dehydrogenase NAD-binding" evidence="6">
    <location>
        <begin position="107"/>
        <end position="283"/>
    </location>
</feature>
<keyword evidence="3" id="KW-0520">NAD</keyword>
<sequence length="323" mass="34718">MPHVLVVGHIRQEGLDLLRAVPDVTVEVLDNPNPARILAAMPQAEAVIVRTAPIVRAMIEAAPRLRIVSRHGVGYDNVDLVALNERRIPLAVAATANMIAVAEHAFFMMLELAKLGRAHDRAVRAGDWDFRNRFAAIELCGKRLLVVGFGRIGRELARRAKAFGMTVAAFDPKLDPAVVDAEGVEPEPALLRGLARADVVSLHLPLGPDTRGLIGREQLRAMRPNAILINTARGGLVDETALAEAVREGWIRGAGLDVFETEPPRPDSPLLAERRVLLSPHCAGVTGEAAVRMAQESARNALAAFSGSLDPAVLVNPEVLTGR</sequence>
<dbReference type="RefSeq" id="WP_418158487.1">
    <property type="nucleotide sequence ID" value="NZ_JBBLZC010000004.1"/>
</dbReference>
<dbReference type="Pfam" id="PF00389">
    <property type="entry name" value="2-Hacid_dh"/>
    <property type="match status" value="1"/>
</dbReference>
<reference evidence="7 8" key="1">
    <citation type="submission" date="2024-01" db="EMBL/GenBank/DDBJ databases">
        <title>Multi-omics insights into the function and evolution of sodium benzoate biodegradation pathways in Benzoatithermus flavus gen. nov., sp. nov. from hot spring.</title>
        <authorList>
            <person name="Hu C.-J."/>
            <person name="Li W.-J."/>
        </authorList>
    </citation>
    <scope>NUCLEOTIDE SEQUENCE [LARGE SCALE GENOMIC DNA]</scope>
    <source>
        <strain evidence="7 8">SYSU G07066</strain>
    </source>
</reference>
<accession>A0ABU8XQE7</accession>
<evidence type="ECO:0000256" key="2">
    <source>
        <dbReference type="ARBA" id="ARBA00023002"/>
    </source>
</evidence>
<dbReference type="InterPro" id="IPR036291">
    <property type="entry name" value="NAD(P)-bd_dom_sf"/>
</dbReference>
<comment type="caution">
    <text evidence="7">The sequence shown here is derived from an EMBL/GenBank/DDBJ whole genome shotgun (WGS) entry which is preliminary data.</text>
</comment>
<dbReference type="SUPFAM" id="SSF51735">
    <property type="entry name" value="NAD(P)-binding Rossmann-fold domains"/>
    <property type="match status" value="1"/>
</dbReference>
<evidence type="ECO:0000259" key="5">
    <source>
        <dbReference type="Pfam" id="PF00389"/>
    </source>
</evidence>
<organism evidence="7 8">
    <name type="scientific">Benzoatithermus flavus</name>
    <dbReference type="NCBI Taxonomy" id="3108223"/>
    <lineage>
        <taxon>Bacteria</taxon>
        <taxon>Pseudomonadati</taxon>
        <taxon>Pseudomonadota</taxon>
        <taxon>Alphaproteobacteria</taxon>
        <taxon>Geminicoccales</taxon>
        <taxon>Geminicoccaceae</taxon>
        <taxon>Benzoatithermus</taxon>
    </lineage>
</organism>
<keyword evidence="8" id="KW-1185">Reference proteome</keyword>
<dbReference type="InterPro" id="IPR029753">
    <property type="entry name" value="D-isomer_DH_CS"/>
</dbReference>
<evidence type="ECO:0000313" key="8">
    <source>
        <dbReference type="Proteomes" id="UP001375743"/>
    </source>
</evidence>
<proteinExistence type="inferred from homology"/>
<dbReference type="Gene3D" id="3.40.50.720">
    <property type="entry name" value="NAD(P)-binding Rossmann-like Domain"/>
    <property type="match status" value="2"/>
</dbReference>
<keyword evidence="2 4" id="KW-0560">Oxidoreductase</keyword>
<evidence type="ECO:0000256" key="3">
    <source>
        <dbReference type="ARBA" id="ARBA00023027"/>
    </source>
</evidence>
<evidence type="ECO:0000259" key="6">
    <source>
        <dbReference type="Pfam" id="PF02826"/>
    </source>
</evidence>
<gene>
    <name evidence="7" type="ORF">U1T56_05715</name>
</gene>
<evidence type="ECO:0000256" key="1">
    <source>
        <dbReference type="ARBA" id="ARBA00005854"/>
    </source>
</evidence>
<evidence type="ECO:0000256" key="4">
    <source>
        <dbReference type="RuleBase" id="RU003719"/>
    </source>
</evidence>
<dbReference type="InterPro" id="IPR050857">
    <property type="entry name" value="D-2-hydroxyacid_DH"/>
</dbReference>
<dbReference type="PANTHER" id="PTHR42789">
    <property type="entry name" value="D-ISOMER SPECIFIC 2-HYDROXYACID DEHYDROGENASE FAMILY PROTEIN (AFU_ORTHOLOGUE AFUA_6G10090)"/>
    <property type="match status" value="1"/>
</dbReference>
<dbReference type="EMBL" id="JBBLZC010000004">
    <property type="protein sequence ID" value="MEK0082638.1"/>
    <property type="molecule type" value="Genomic_DNA"/>
</dbReference>
<dbReference type="Pfam" id="PF02826">
    <property type="entry name" value="2-Hacid_dh_C"/>
    <property type="match status" value="1"/>
</dbReference>
<protein>
    <submittedName>
        <fullName evidence="7">Hydroxyacid dehydrogenase</fullName>
    </submittedName>
</protein>
<evidence type="ECO:0000313" key="7">
    <source>
        <dbReference type="EMBL" id="MEK0082638.1"/>
    </source>
</evidence>
<name>A0ABU8XQE7_9PROT</name>
<comment type="similarity">
    <text evidence="1 4">Belongs to the D-isomer specific 2-hydroxyacid dehydrogenase family.</text>
</comment>
<feature type="domain" description="D-isomer specific 2-hydroxyacid dehydrogenase catalytic" evidence="5">
    <location>
        <begin position="4"/>
        <end position="309"/>
    </location>
</feature>
<dbReference type="PROSITE" id="PS00671">
    <property type="entry name" value="D_2_HYDROXYACID_DH_3"/>
    <property type="match status" value="1"/>
</dbReference>
<dbReference type="InterPro" id="IPR006139">
    <property type="entry name" value="D-isomer_2_OHA_DH_cat_dom"/>
</dbReference>
<dbReference type="SUPFAM" id="SSF52283">
    <property type="entry name" value="Formate/glycerate dehydrogenase catalytic domain-like"/>
    <property type="match status" value="1"/>
</dbReference>
<dbReference type="CDD" id="cd12173">
    <property type="entry name" value="PGDH_4"/>
    <property type="match status" value="1"/>
</dbReference>
<dbReference type="PANTHER" id="PTHR42789:SF1">
    <property type="entry name" value="D-ISOMER SPECIFIC 2-HYDROXYACID DEHYDROGENASE FAMILY PROTEIN (AFU_ORTHOLOGUE AFUA_6G10090)"/>
    <property type="match status" value="1"/>
</dbReference>